<evidence type="ECO:0000313" key="1">
    <source>
        <dbReference type="EMBL" id="RDB16056.1"/>
    </source>
</evidence>
<organism evidence="1 2">
    <name type="scientific">Hypsizygus marmoreus</name>
    <name type="common">White beech mushroom</name>
    <name type="synonym">Agaricus marmoreus</name>
    <dbReference type="NCBI Taxonomy" id="39966"/>
    <lineage>
        <taxon>Eukaryota</taxon>
        <taxon>Fungi</taxon>
        <taxon>Dikarya</taxon>
        <taxon>Basidiomycota</taxon>
        <taxon>Agaricomycotina</taxon>
        <taxon>Agaricomycetes</taxon>
        <taxon>Agaricomycetidae</taxon>
        <taxon>Agaricales</taxon>
        <taxon>Tricholomatineae</taxon>
        <taxon>Lyophyllaceae</taxon>
        <taxon>Hypsizygus</taxon>
    </lineage>
</organism>
<name>A0A369JB23_HYPMA</name>
<dbReference type="PANTHER" id="PTHR11439">
    <property type="entry name" value="GAG-POL-RELATED RETROTRANSPOSON"/>
    <property type="match status" value="1"/>
</dbReference>
<accession>A0A369JB23</accession>
<dbReference type="AlphaFoldDB" id="A0A369JB23"/>
<dbReference type="Proteomes" id="UP000076154">
    <property type="component" value="Unassembled WGS sequence"/>
</dbReference>
<dbReference type="STRING" id="39966.A0A369JB23"/>
<protein>
    <submittedName>
        <fullName evidence="1">Retrovirus-related Pol polyprotein from transposon TNT 1-94</fullName>
    </submittedName>
</protein>
<sequence length="214" mass="23744">MSKSTQAHDASSSLYRIELLTRMMPTLSSTPTEDEKKVVATWYDEDVDEMEELKNEPKLIIGLEIRRDQANQTIQVGQKTYIEHMLLKYNLLNVNPVAMLLDLNVVLMKNLEESDGHDKLAGGYAAAIGSLMYATMSTRPNIAFAIQSLSQHTNNSEKTCDLLLTYGGLDARLTNILFTTYSDADYAANLDDQKSISGYAILLAGAAIAWSLKK</sequence>
<proteinExistence type="predicted"/>
<dbReference type="OrthoDB" id="3344688at2759"/>
<dbReference type="PANTHER" id="PTHR11439:SF440">
    <property type="entry name" value="INTEGRASE CATALYTIC DOMAIN-CONTAINING PROTEIN"/>
    <property type="match status" value="1"/>
</dbReference>
<dbReference type="EMBL" id="LUEZ02000136">
    <property type="protein sequence ID" value="RDB16056.1"/>
    <property type="molecule type" value="Genomic_DNA"/>
</dbReference>
<gene>
    <name evidence="1" type="primary">POLX_4</name>
    <name evidence="1" type="ORF">Hypma_003476</name>
</gene>
<reference evidence="1" key="1">
    <citation type="submission" date="2018-04" db="EMBL/GenBank/DDBJ databases">
        <title>Whole genome sequencing of Hypsizygus marmoreus.</title>
        <authorList>
            <person name="Choi I.-G."/>
            <person name="Min B."/>
            <person name="Kim J.-G."/>
            <person name="Kim S."/>
            <person name="Oh Y.-L."/>
            <person name="Kong W.-S."/>
            <person name="Park H."/>
            <person name="Jeong J."/>
            <person name="Song E.-S."/>
        </authorList>
    </citation>
    <scope>NUCLEOTIDE SEQUENCE [LARGE SCALE GENOMIC DNA]</scope>
    <source>
        <strain evidence="1">51987-8</strain>
    </source>
</reference>
<comment type="caution">
    <text evidence="1">The sequence shown here is derived from an EMBL/GenBank/DDBJ whole genome shotgun (WGS) entry which is preliminary data.</text>
</comment>
<evidence type="ECO:0000313" key="2">
    <source>
        <dbReference type="Proteomes" id="UP000076154"/>
    </source>
</evidence>
<keyword evidence="2" id="KW-1185">Reference proteome</keyword>
<dbReference type="InParanoid" id="A0A369JB23"/>